<dbReference type="InterPro" id="IPR027417">
    <property type="entry name" value="P-loop_NTPase"/>
</dbReference>
<evidence type="ECO:0000313" key="3">
    <source>
        <dbReference type="EMBL" id="MBU9737658.1"/>
    </source>
</evidence>
<feature type="domain" description="DUF4143" evidence="2">
    <location>
        <begin position="195"/>
        <end position="343"/>
    </location>
</feature>
<feature type="domain" description="AAA" evidence="1">
    <location>
        <begin position="19"/>
        <end position="148"/>
    </location>
</feature>
<accession>A0A949NH48</accession>
<comment type="caution">
    <text evidence="3">The sequence shown here is derived from an EMBL/GenBank/DDBJ whole genome shotgun (WGS) entry which is preliminary data.</text>
</comment>
<dbReference type="EMBL" id="JAHQCW010000023">
    <property type="protein sequence ID" value="MBU9737658.1"/>
    <property type="molecule type" value="Genomic_DNA"/>
</dbReference>
<keyword evidence="3" id="KW-0067">ATP-binding</keyword>
<dbReference type="AlphaFoldDB" id="A0A949NH48"/>
<evidence type="ECO:0000259" key="1">
    <source>
        <dbReference type="Pfam" id="PF13173"/>
    </source>
</evidence>
<reference evidence="3" key="1">
    <citation type="submission" date="2021-06" db="EMBL/GenBank/DDBJ databases">
        <title>Description of novel taxa of the family Lachnospiraceae.</title>
        <authorList>
            <person name="Chaplin A.V."/>
            <person name="Sokolova S.R."/>
            <person name="Pikina A.P."/>
            <person name="Korzhanova M."/>
            <person name="Belova V."/>
            <person name="Korostin D."/>
            <person name="Efimov B.A."/>
        </authorList>
    </citation>
    <scope>NUCLEOTIDE SEQUENCE</scope>
    <source>
        <strain evidence="3">ASD5720</strain>
    </source>
</reference>
<dbReference type="PANTHER" id="PTHR33295">
    <property type="entry name" value="ATPASE"/>
    <property type="match status" value="1"/>
</dbReference>
<proteinExistence type="predicted"/>
<dbReference type="InterPro" id="IPR041682">
    <property type="entry name" value="AAA_14"/>
</dbReference>
<keyword evidence="3" id="KW-0547">Nucleotide-binding</keyword>
<dbReference type="GO" id="GO:0005524">
    <property type="term" value="F:ATP binding"/>
    <property type="evidence" value="ECO:0007669"/>
    <property type="project" value="UniProtKB-KW"/>
</dbReference>
<protein>
    <submittedName>
        <fullName evidence="3">ATP-binding protein</fullName>
    </submittedName>
</protein>
<dbReference type="Proteomes" id="UP000712157">
    <property type="component" value="Unassembled WGS sequence"/>
</dbReference>
<evidence type="ECO:0000313" key="4">
    <source>
        <dbReference type="Proteomes" id="UP000712157"/>
    </source>
</evidence>
<name>A0A949NH48_9FIRM</name>
<dbReference type="PANTHER" id="PTHR33295:SF20">
    <property type="entry name" value="ATPASE"/>
    <property type="match status" value="1"/>
</dbReference>
<dbReference type="InterPro" id="IPR025420">
    <property type="entry name" value="DUF4143"/>
</dbReference>
<dbReference type="Gene3D" id="3.40.50.300">
    <property type="entry name" value="P-loop containing nucleotide triphosphate hydrolases"/>
    <property type="match status" value="1"/>
</dbReference>
<keyword evidence="4" id="KW-1185">Reference proteome</keyword>
<gene>
    <name evidence="3" type="ORF">KTH89_14015</name>
</gene>
<dbReference type="SUPFAM" id="SSF52540">
    <property type="entry name" value="P-loop containing nucleoside triphosphate hydrolases"/>
    <property type="match status" value="1"/>
</dbReference>
<dbReference type="Pfam" id="PF13635">
    <property type="entry name" value="DUF4143"/>
    <property type="match status" value="1"/>
</dbReference>
<sequence length="400" mass="45751">MVLRERYLDKLIQLRDKQLIKVVTGVRRCGKSTLLLQFQNYLKKQGVAPEQIIVLNFEDIVNEELLDYHKLYDYVTARLLPDKMTYIFLDEIQAVPEFQKAVDSLFIKDKADVYITGSNAYLLSGELATLLSGRYVEIQMLPLSFGEYFELVGGSRRDAWNAYFQNGGFPYTASIEDAAVRKDYLSGIYNTVLLKDIVARKRISDVALLESVIKFLFDNVGNVVSSKKIADSLTSYGRKTTPVTVENYIEALMESFILYKAGRYDVKGKQHLKSLEKYYLVDIGLRRLLLGNRNVDIGHLLENIVYLELLRRGYKVSIGKVENLEIDFIAESGGDRIYYQVAASVLDPGTFAREIAPLKKVNDYYPRYILSMDEIPMNEDGIKQLNIVDFLLSRTPKQSL</sequence>
<evidence type="ECO:0000259" key="2">
    <source>
        <dbReference type="Pfam" id="PF13635"/>
    </source>
</evidence>
<dbReference type="Pfam" id="PF13173">
    <property type="entry name" value="AAA_14"/>
    <property type="match status" value="1"/>
</dbReference>
<organism evidence="3 4">
    <name type="scientific">Diplocloster agilis</name>
    <dbReference type="NCBI Taxonomy" id="2850323"/>
    <lineage>
        <taxon>Bacteria</taxon>
        <taxon>Bacillati</taxon>
        <taxon>Bacillota</taxon>
        <taxon>Clostridia</taxon>
        <taxon>Lachnospirales</taxon>
        <taxon>Lachnospiraceae</taxon>
        <taxon>Diplocloster</taxon>
    </lineage>
</organism>
<dbReference type="RefSeq" id="WP_238722121.1">
    <property type="nucleotide sequence ID" value="NZ_JAHQCW010000023.1"/>
</dbReference>